<keyword evidence="2" id="KW-0808">Transferase</keyword>
<dbReference type="PANTHER" id="PTHR13693:SF100">
    <property type="entry name" value="8-AMINO-7-OXONONANOATE SYNTHASE"/>
    <property type="match status" value="1"/>
</dbReference>
<dbReference type="Gene3D" id="3.40.640.10">
    <property type="entry name" value="Type I PLP-dependent aspartate aminotransferase-like (Major domain)"/>
    <property type="match status" value="1"/>
</dbReference>
<sequence length="420" mass="46839">MTNNTDHAIDRVVKKATMSGLINLSLSNAHVEDPKMVIDGKSLTSFAFCNYLGLNHDVRLKQAAIEQLLRNGTFCSSSRTFLHLDLLEKAEQKVSAIFEQPVVIVPKTTLGHFAVMPLLMGPDDAILLDQQVHATIRMAAESMRAQGIETITIRHSRLDQLEDKINELSKRKKHIWYMIDGVFSMFGDDAPLEGLMKLLDRYEQLHLYADDAHGMSWAGKNGRGRLLSRMNYHPRLFLLTSLNKGFGADGGVLVCPDEAIRQRIIYGGNTVIFTGPIAPPALGSILAAADIHLSDEIYQLQAGLQARIRFFNEVANGLKLPLIAENDTPIFYIGVGKPEVGFDLCKAMMSKGHYLGLALYPAVSMNNTGLRATITLRHSESDIEAMLQTLARLLPRILTKHRTSIERIHRYFKLPKQEIA</sequence>
<evidence type="ECO:0000313" key="5">
    <source>
        <dbReference type="EMBL" id="PHN08086.1"/>
    </source>
</evidence>
<evidence type="ECO:0000256" key="3">
    <source>
        <dbReference type="ARBA" id="ARBA00022898"/>
    </source>
</evidence>
<dbReference type="Gene3D" id="3.90.1150.10">
    <property type="entry name" value="Aspartate Aminotransferase, domain 1"/>
    <property type="match status" value="1"/>
</dbReference>
<dbReference type="GO" id="GO:0030170">
    <property type="term" value="F:pyridoxal phosphate binding"/>
    <property type="evidence" value="ECO:0007669"/>
    <property type="project" value="InterPro"/>
</dbReference>
<dbReference type="Pfam" id="PF00155">
    <property type="entry name" value="Aminotran_1_2"/>
    <property type="match status" value="1"/>
</dbReference>
<protein>
    <submittedName>
        <fullName evidence="5">8-amino-7-oxononanoate synthase</fullName>
    </submittedName>
</protein>
<dbReference type="InterPro" id="IPR050087">
    <property type="entry name" value="AON_synthase_class-II"/>
</dbReference>
<gene>
    <name evidence="5" type="ORF">CRP01_03460</name>
</gene>
<feature type="domain" description="Aminotransferase class I/classII large" evidence="4">
    <location>
        <begin position="50"/>
        <end position="388"/>
    </location>
</feature>
<dbReference type="InterPro" id="IPR015424">
    <property type="entry name" value="PyrdxlP-dep_Trfase"/>
</dbReference>
<dbReference type="RefSeq" id="WP_099148605.1">
    <property type="nucleotide sequence ID" value="NZ_PDUD01000003.1"/>
</dbReference>
<dbReference type="SUPFAM" id="SSF53383">
    <property type="entry name" value="PLP-dependent transferases"/>
    <property type="match status" value="1"/>
</dbReference>
<dbReference type="AlphaFoldDB" id="A0A2D0NI88"/>
<dbReference type="EMBL" id="PDUD01000003">
    <property type="protein sequence ID" value="PHN08086.1"/>
    <property type="molecule type" value="Genomic_DNA"/>
</dbReference>
<reference evidence="5 6" key="1">
    <citation type="submission" date="2017-10" db="EMBL/GenBank/DDBJ databases">
        <title>The draft genome sequence of Lewinella nigricans NBRC 102662.</title>
        <authorList>
            <person name="Wang K."/>
        </authorList>
    </citation>
    <scope>NUCLEOTIDE SEQUENCE [LARGE SCALE GENOMIC DNA]</scope>
    <source>
        <strain evidence="5 6">NBRC 102662</strain>
    </source>
</reference>
<dbReference type="GO" id="GO:0008710">
    <property type="term" value="F:8-amino-7-oxononanoate synthase activity"/>
    <property type="evidence" value="ECO:0007669"/>
    <property type="project" value="TreeGrafter"/>
</dbReference>
<keyword evidence="3" id="KW-0663">Pyridoxal phosphate</keyword>
<dbReference type="OrthoDB" id="9807157at2"/>
<dbReference type="InterPro" id="IPR004839">
    <property type="entry name" value="Aminotransferase_I/II_large"/>
</dbReference>
<name>A0A2D0NI88_FLAN2</name>
<dbReference type="PANTHER" id="PTHR13693">
    <property type="entry name" value="CLASS II AMINOTRANSFERASE/8-AMINO-7-OXONONANOATE SYNTHASE"/>
    <property type="match status" value="1"/>
</dbReference>
<dbReference type="InterPro" id="IPR015422">
    <property type="entry name" value="PyrdxlP-dep_Trfase_small"/>
</dbReference>
<evidence type="ECO:0000256" key="2">
    <source>
        <dbReference type="ARBA" id="ARBA00022679"/>
    </source>
</evidence>
<organism evidence="5 6">
    <name type="scientific">Flavilitoribacter nigricans (strain ATCC 23147 / DSM 23189 / NBRC 102662 / NCIMB 1420 / SS-2)</name>
    <name type="common">Lewinella nigricans</name>
    <dbReference type="NCBI Taxonomy" id="1122177"/>
    <lineage>
        <taxon>Bacteria</taxon>
        <taxon>Pseudomonadati</taxon>
        <taxon>Bacteroidota</taxon>
        <taxon>Saprospiria</taxon>
        <taxon>Saprospirales</taxon>
        <taxon>Lewinellaceae</taxon>
        <taxon>Flavilitoribacter</taxon>
    </lineage>
</organism>
<dbReference type="Proteomes" id="UP000223913">
    <property type="component" value="Unassembled WGS sequence"/>
</dbReference>
<dbReference type="InterPro" id="IPR015421">
    <property type="entry name" value="PyrdxlP-dep_Trfase_major"/>
</dbReference>
<evidence type="ECO:0000313" key="6">
    <source>
        <dbReference type="Proteomes" id="UP000223913"/>
    </source>
</evidence>
<accession>A0A2D0NI88</accession>
<dbReference type="GO" id="GO:0009102">
    <property type="term" value="P:biotin biosynthetic process"/>
    <property type="evidence" value="ECO:0007669"/>
    <property type="project" value="TreeGrafter"/>
</dbReference>
<comment type="caution">
    <text evidence="5">The sequence shown here is derived from an EMBL/GenBank/DDBJ whole genome shotgun (WGS) entry which is preliminary data.</text>
</comment>
<proteinExistence type="predicted"/>
<keyword evidence="6" id="KW-1185">Reference proteome</keyword>
<evidence type="ECO:0000256" key="1">
    <source>
        <dbReference type="ARBA" id="ARBA00001933"/>
    </source>
</evidence>
<evidence type="ECO:0000259" key="4">
    <source>
        <dbReference type="Pfam" id="PF00155"/>
    </source>
</evidence>
<comment type="cofactor">
    <cofactor evidence="1">
        <name>pyridoxal 5'-phosphate</name>
        <dbReference type="ChEBI" id="CHEBI:597326"/>
    </cofactor>
</comment>